<dbReference type="OrthoDB" id="4527292at2"/>
<protein>
    <submittedName>
        <fullName evidence="1">Enterochelin esterase</fullName>
    </submittedName>
</protein>
<dbReference type="InterPro" id="IPR029058">
    <property type="entry name" value="AB_hydrolase_fold"/>
</dbReference>
<name>A0A366LQT0_9ACTN</name>
<evidence type="ECO:0000313" key="2">
    <source>
        <dbReference type="Proteomes" id="UP000253303"/>
    </source>
</evidence>
<dbReference type="SUPFAM" id="SSF53474">
    <property type="entry name" value="alpha/beta-Hydrolases"/>
    <property type="match status" value="1"/>
</dbReference>
<dbReference type="AlphaFoldDB" id="A0A366LQT0"/>
<dbReference type="Pfam" id="PF00756">
    <property type="entry name" value="Esterase"/>
    <property type="match status" value="1"/>
</dbReference>
<reference evidence="1 2" key="1">
    <citation type="submission" date="2018-06" db="EMBL/GenBank/DDBJ databases">
        <title>Sphaerisporangium craniellae sp. nov., isolated from a marine sponge in the South China Sea.</title>
        <authorList>
            <person name="Li L."/>
        </authorList>
    </citation>
    <scope>NUCLEOTIDE SEQUENCE [LARGE SCALE GENOMIC DNA]</scope>
    <source>
        <strain evidence="1 2">LHW63015</strain>
    </source>
</reference>
<gene>
    <name evidence="1" type="ORF">DP939_31685</name>
</gene>
<proteinExistence type="predicted"/>
<dbReference type="Proteomes" id="UP000253303">
    <property type="component" value="Unassembled WGS sequence"/>
</dbReference>
<dbReference type="InterPro" id="IPR000801">
    <property type="entry name" value="Esterase-like"/>
</dbReference>
<sequence length="343" mass="38572">MLPWSADLAGRFEHAVIDSELLRGNPLGDPHERPLLVYLPPGYDEDRARRYPVIYVTPGYSGHGGMWFNRTPFRTPHPELVDALFARGGTPPAIVVFADGWTAYGGGQFLNSPATGRYHSYLCDEIVPWVDARYRTLADRDHRALAGKSTGGYVAMITPMLRPDLFGALATHAGDALFDVGYRHELTWRARLLRDRYDGSYERFLADFRTRIPGTKPGDLELMEVYAYASAYSADEDGTVRVPFDDTGALDPEVWERWLAWDPVVMAGRPVYAEALRSLRAIWIDAGDKDEYFLDFGATAFRRALATAGVPDERIHFELFDGGHGGIEYRYPLALAWLCERMA</sequence>
<evidence type="ECO:0000313" key="1">
    <source>
        <dbReference type="EMBL" id="RBQ16248.1"/>
    </source>
</evidence>
<organism evidence="1 2">
    <name type="scientific">Spongiactinospora rosea</name>
    <dbReference type="NCBI Taxonomy" id="2248750"/>
    <lineage>
        <taxon>Bacteria</taxon>
        <taxon>Bacillati</taxon>
        <taxon>Actinomycetota</taxon>
        <taxon>Actinomycetes</taxon>
        <taxon>Streptosporangiales</taxon>
        <taxon>Streptosporangiaceae</taxon>
        <taxon>Spongiactinospora</taxon>
    </lineage>
</organism>
<comment type="caution">
    <text evidence="1">The sequence shown here is derived from an EMBL/GenBank/DDBJ whole genome shotgun (WGS) entry which is preliminary data.</text>
</comment>
<accession>A0A366LQT0</accession>
<dbReference type="Gene3D" id="3.40.50.1820">
    <property type="entry name" value="alpha/beta hydrolase"/>
    <property type="match status" value="1"/>
</dbReference>
<dbReference type="EMBL" id="QMEY01000018">
    <property type="protein sequence ID" value="RBQ16248.1"/>
    <property type="molecule type" value="Genomic_DNA"/>
</dbReference>
<dbReference type="PANTHER" id="PTHR48098">
    <property type="entry name" value="ENTEROCHELIN ESTERASE-RELATED"/>
    <property type="match status" value="1"/>
</dbReference>
<dbReference type="InterPro" id="IPR050583">
    <property type="entry name" value="Mycobacterial_A85_antigen"/>
</dbReference>
<keyword evidence="2" id="KW-1185">Reference proteome</keyword>